<dbReference type="PANTHER" id="PTHR10696:SF21">
    <property type="entry name" value="TAUD_TFDA-LIKE DOMAIN-CONTAINING PROTEIN"/>
    <property type="match status" value="1"/>
</dbReference>
<feature type="chain" id="PRO_5044261063" description="TauD/TfdA-like domain-containing protein" evidence="3">
    <location>
        <begin position="17"/>
        <end position="438"/>
    </location>
</feature>
<feature type="region of interest" description="Disordered" evidence="2">
    <location>
        <begin position="59"/>
        <end position="96"/>
    </location>
</feature>
<dbReference type="InterPro" id="IPR003819">
    <property type="entry name" value="TauD/TfdA-like"/>
</dbReference>
<evidence type="ECO:0000256" key="3">
    <source>
        <dbReference type="SAM" id="SignalP"/>
    </source>
</evidence>
<keyword evidence="1" id="KW-0560">Oxidoreductase</keyword>
<feature type="compositionally biased region" description="Basic residues" evidence="2">
    <location>
        <begin position="71"/>
        <end position="87"/>
    </location>
</feature>
<dbReference type="SUPFAM" id="SSF51197">
    <property type="entry name" value="Clavaminate synthase-like"/>
    <property type="match status" value="1"/>
</dbReference>
<dbReference type="InterPro" id="IPR050411">
    <property type="entry name" value="AlphaKG_dependent_hydroxylases"/>
</dbReference>
<dbReference type="Proteomes" id="UP001515480">
    <property type="component" value="Unassembled WGS sequence"/>
</dbReference>
<evidence type="ECO:0000313" key="6">
    <source>
        <dbReference type="Proteomes" id="UP001515480"/>
    </source>
</evidence>
<proteinExistence type="predicted"/>
<evidence type="ECO:0000259" key="4">
    <source>
        <dbReference type="Pfam" id="PF02668"/>
    </source>
</evidence>
<dbReference type="GO" id="GO:0016491">
    <property type="term" value="F:oxidoreductase activity"/>
    <property type="evidence" value="ECO:0007669"/>
    <property type="project" value="UniProtKB-KW"/>
</dbReference>
<feature type="signal peptide" evidence="3">
    <location>
        <begin position="1"/>
        <end position="16"/>
    </location>
</feature>
<evidence type="ECO:0000313" key="5">
    <source>
        <dbReference type="EMBL" id="KAL1508054.1"/>
    </source>
</evidence>
<dbReference type="Pfam" id="PF02668">
    <property type="entry name" value="TauD"/>
    <property type="match status" value="1"/>
</dbReference>
<dbReference type="EMBL" id="JBGBPQ010000017">
    <property type="protein sequence ID" value="KAL1508054.1"/>
    <property type="molecule type" value="Genomic_DNA"/>
</dbReference>
<dbReference type="PANTHER" id="PTHR10696">
    <property type="entry name" value="GAMMA-BUTYROBETAINE HYDROXYLASE-RELATED"/>
    <property type="match status" value="1"/>
</dbReference>
<dbReference type="InterPro" id="IPR042098">
    <property type="entry name" value="TauD-like_sf"/>
</dbReference>
<keyword evidence="6" id="KW-1185">Reference proteome</keyword>
<reference evidence="5 6" key="1">
    <citation type="journal article" date="2024" name="Science">
        <title>Giant polyketide synthase enzymes in the biosynthesis of giant marine polyether toxins.</title>
        <authorList>
            <person name="Fallon T.R."/>
            <person name="Shende V.V."/>
            <person name="Wierzbicki I.H."/>
            <person name="Pendleton A.L."/>
            <person name="Watervoot N.F."/>
            <person name="Auber R.P."/>
            <person name="Gonzalez D.J."/>
            <person name="Wisecaver J.H."/>
            <person name="Moore B.S."/>
        </authorList>
    </citation>
    <scope>NUCLEOTIDE SEQUENCE [LARGE SCALE GENOMIC DNA]</scope>
    <source>
        <strain evidence="5 6">12B1</strain>
    </source>
</reference>
<comment type="caution">
    <text evidence="5">The sequence shown here is derived from an EMBL/GenBank/DDBJ whole genome shotgun (WGS) entry which is preliminary data.</text>
</comment>
<evidence type="ECO:0000256" key="2">
    <source>
        <dbReference type="SAM" id="MobiDB-lite"/>
    </source>
</evidence>
<gene>
    <name evidence="5" type="ORF">AB1Y20_007650</name>
</gene>
<sequence>MRVAAGLLLAAGCTDALRGLPPAWHARPAPMMTVMDAAFVPAALEPSETALLPEWFEQWGFASPGPPQKKGGGKKGAKGKGKGKPRPAAKAGGFGAGGGGAAGDAAKPFVCSSPPEEILTVVRARREEGTELSAEELANWGAAARRTIEELLPRTGAVLLRNLPMRSPEAFGHFWKGCLLAPPALEEGSYLSLGGTSRTKMSGIDLATNVPPEFLLLNHNELCYNPRTVERIALYCVQDAPVGGESTLARNRDLMKTLPDEVPRFLAEHGGILYAREFYDARRPPVLVPGAPPPAATGSWQEKCGLPLDAERAQAEEFFLAMGFDASQIEWDESGSLRVTNQHPGFVKDPESGEDVWWNIVHTGSIKTADGTPIPKKLVAEVQRSAWDHTYAFKLRPGDWLMLDNMRVQHGRLPFFDHERQRRCLLTVYTTPRCAITE</sequence>
<dbReference type="Gene3D" id="3.60.130.10">
    <property type="entry name" value="Clavaminate synthase-like"/>
    <property type="match status" value="1"/>
</dbReference>
<feature type="domain" description="TauD/TfdA-like" evidence="4">
    <location>
        <begin position="131"/>
        <end position="426"/>
    </location>
</feature>
<keyword evidence="3" id="KW-0732">Signal</keyword>
<name>A0AB34IYC8_PRYPA</name>
<accession>A0AB34IYC8</accession>
<dbReference type="AlphaFoldDB" id="A0AB34IYC8"/>
<organism evidence="5 6">
    <name type="scientific">Prymnesium parvum</name>
    <name type="common">Toxic golden alga</name>
    <dbReference type="NCBI Taxonomy" id="97485"/>
    <lineage>
        <taxon>Eukaryota</taxon>
        <taxon>Haptista</taxon>
        <taxon>Haptophyta</taxon>
        <taxon>Prymnesiophyceae</taxon>
        <taxon>Prymnesiales</taxon>
        <taxon>Prymnesiaceae</taxon>
        <taxon>Prymnesium</taxon>
    </lineage>
</organism>
<protein>
    <recommendedName>
        <fullName evidence="4">TauD/TfdA-like domain-containing protein</fullName>
    </recommendedName>
</protein>
<evidence type="ECO:0000256" key="1">
    <source>
        <dbReference type="ARBA" id="ARBA00023002"/>
    </source>
</evidence>